<organism evidence="2 3">
    <name type="scientific">Terrimonas ginsenosidimutans</name>
    <dbReference type="NCBI Taxonomy" id="2908004"/>
    <lineage>
        <taxon>Bacteria</taxon>
        <taxon>Pseudomonadati</taxon>
        <taxon>Bacteroidota</taxon>
        <taxon>Chitinophagia</taxon>
        <taxon>Chitinophagales</taxon>
        <taxon>Chitinophagaceae</taxon>
        <taxon>Terrimonas</taxon>
    </lineage>
</organism>
<proteinExistence type="predicted"/>
<keyword evidence="2" id="KW-0378">Hydrolase</keyword>
<dbReference type="Pfam" id="PF12697">
    <property type="entry name" value="Abhydrolase_6"/>
    <property type="match status" value="1"/>
</dbReference>
<dbReference type="PANTHER" id="PTHR43194:SF2">
    <property type="entry name" value="PEROXISOMAL MEMBRANE PROTEIN LPX1"/>
    <property type="match status" value="1"/>
</dbReference>
<evidence type="ECO:0000259" key="1">
    <source>
        <dbReference type="Pfam" id="PF12697"/>
    </source>
</evidence>
<evidence type="ECO:0000313" key="3">
    <source>
        <dbReference type="Proteomes" id="UP001165367"/>
    </source>
</evidence>
<dbReference type="Proteomes" id="UP001165367">
    <property type="component" value="Unassembled WGS sequence"/>
</dbReference>
<protein>
    <submittedName>
        <fullName evidence="2">Alpha/beta hydrolase</fullName>
    </submittedName>
</protein>
<dbReference type="PANTHER" id="PTHR43194">
    <property type="entry name" value="HYDROLASE ALPHA/BETA FOLD FAMILY"/>
    <property type="match status" value="1"/>
</dbReference>
<accession>A0ABS9KMC4</accession>
<dbReference type="InterPro" id="IPR000073">
    <property type="entry name" value="AB_hydrolase_1"/>
</dbReference>
<dbReference type="RefSeq" id="WP_237868700.1">
    <property type="nucleotide sequence ID" value="NZ_JAKLTR010000002.1"/>
</dbReference>
<sequence>MDKGKQRTVLFITGAFVGNNCWDEWRSYFEDKGYRTLAPAWPHKDGTPESLRNSQSNTEIASNRLSSLTDHFAAIAEQLPEKPVLIGHSIGGLIVQILLQKGSGSAGVAIHSVPPKGIITLKFSFLRAGWKALGFFSSTRRSYLMSFKTWQYAFANSMNFEAQKDLYYRYVVPESKMIVRDTLSSAAKIDFMKLRPPLLLISGTNDHSIPSSLNLANYRRYRKNSSVTDYKEFVGRNHLVLAQQGWKENADFILTWLKQH</sequence>
<comment type="caution">
    <text evidence="2">The sequence shown here is derived from an EMBL/GenBank/DDBJ whole genome shotgun (WGS) entry which is preliminary data.</text>
</comment>
<keyword evidence="3" id="KW-1185">Reference proteome</keyword>
<name>A0ABS9KMC4_9BACT</name>
<dbReference type="InterPro" id="IPR029058">
    <property type="entry name" value="AB_hydrolase_fold"/>
</dbReference>
<dbReference type="EMBL" id="JAKLTR010000002">
    <property type="protein sequence ID" value="MCG2613472.1"/>
    <property type="molecule type" value="Genomic_DNA"/>
</dbReference>
<gene>
    <name evidence="2" type="ORF">LZZ85_04235</name>
</gene>
<dbReference type="Gene3D" id="3.40.50.1820">
    <property type="entry name" value="alpha/beta hydrolase"/>
    <property type="match status" value="1"/>
</dbReference>
<evidence type="ECO:0000313" key="2">
    <source>
        <dbReference type="EMBL" id="MCG2613472.1"/>
    </source>
</evidence>
<dbReference type="SUPFAM" id="SSF53474">
    <property type="entry name" value="alpha/beta-Hydrolases"/>
    <property type="match status" value="1"/>
</dbReference>
<reference evidence="2" key="1">
    <citation type="submission" date="2022-01" db="EMBL/GenBank/DDBJ databases">
        <authorList>
            <person name="Jo J.-H."/>
            <person name="Im W.-T."/>
        </authorList>
    </citation>
    <scope>NUCLEOTIDE SEQUENCE</scope>
    <source>
        <strain evidence="2">NA20</strain>
    </source>
</reference>
<dbReference type="InterPro" id="IPR050228">
    <property type="entry name" value="Carboxylesterase_BioH"/>
</dbReference>
<dbReference type="GO" id="GO:0016787">
    <property type="term" value="F:hydrolase activity"/>
    <property type="evidence" value="ECO:0007669"/>
    <property type="project" value="UniProtKB-KW"/>
</dbReference>
<feature type="domain" description="AB hydrolase-1" evidence="1">
    <location>
        <begin position="9"/>
        <end position="242"/>
    </location>
</feature>